<name>R4Z2S8_9ACTN</name>
<evidence type="ECO:0000313" key="1">
    <source>
        <dbReference type="EMBL" id="CCM62887.1"/>
    </source>
</evidence>
<accession>R4Z2S8</accession>
<dbReference type="Gene3D" id="3.40.50.1820">
    <property type="entry name" value="alpha/beta hydrolase"/>
    <property type="match status" value="1"/>
</dbReference>
<dbReference type="InterPro" id="IPR029058">
    <property type="entry name" value="AB_hydrolase_fold"/>
</dbReference>
<dbReference type="STRING" id="1229780.BN381_140052"/>
<proteinExistence type="predicted"/>
<evidence type="ECO:0000313" key="2">
    <source>
        <dbReference type="Proteomes" id="UP000018291"/>
    </source>
</evidence>
<gene>
    <name evidence="1" type="ORF">BN381_140052</name>
</gene>
<dbReference type="HOGENOM" id="CLU_2631612_0_0_11"/>
<dbReference type="EMBL" id="CANL01000006">
    <property type="protein sequence ID" value="CCM62887.1"/>
    <property type="molecule type" value="Genomic_DNA"/>
</dbReference>
<dbReference type="Proteomes" id="UP000018291">
    <property type="component" value="Unassembled WGS sequence"/>
</dbReference>
<protein>
    <submittedName>
        <fullName evidence="1">Uncharacterized protein</fullName>
    </submittedName>
</protein>
<organism evidence="1 2">
    <name type="scientific">Candidatus Neomicrothrix parvicella RN1</name>
    <dbReference type="NCBI Taxonomy" id="1229780"/>
    <lineage>
        <taxon>Bacteria</taxon>
        <taxon>Bacillati</taxon>
        <taxon>Actinomycetota</taxon>
        <taxon>Acidimicrobiia</taxon>
        <taxon>Acidimicrobiales</taxon>
        <taxon>Microthrixaceae</taxon>
        <taxon>Candidatus Neomicrothrix</taxon>
    </lineage>
</organism>
<dbReference type="RefSeq" id="WP_012224734.1">
    <property type="nucleotide sequence ID" value="NZ_HG422565.1"/>
</dbReference>
<comment type="caution">
    <text evidence="1">The sequence shown here is derived from an EMBL/GenBank/DDBJ whole genome shotgun (WGS) entry which is preliminary data.</text>
</comment>
<keyword evidence="2" id="KW-1185">Reference proteome</keyword>
<reference evidence="1 2" key="1">
    <citation type="journal article" date="2013" name="ISME J.">
        <title>Metabolic model for the filamentous 'Candidatus Microthrix parvicella' based on genomic and metagenomic analyses.</title>
        <authorList>
            <person name="Jon McIlroy S."/>
            <person name="Kristiansen R."/>
            <person name="Albertsen M."/>
            <person name="Michael Karst S."/>
            <person name="Rossetti S."/>
            <person name="Lund Nielsen J."/>
            <person name="Tandoi V."/>
            <person name="James Seviour R."/>
            <person name="Nielsen P.H."/>
        </authorList>
    </citation>
    <scope>NUCLEOTIDE SEQUENCE [LARGE SCALE GENOMIC DNA]</scope>
    <source>
        <strain evidence="1 2">RN1</strain>
    </source>
</reference>
<sequence>MPHFPLPYAGTPGGIDGADVQHQPGDVSFVIDQVLADASSEDTVFAGLVDDEKIGVAGHSDLLSLGGLPTTDLAMFP</sequence>
<dbReference type="OrthoDB" id="9814760at2"/>
<dbReference type="AlphaFoldDB" id="R4Z2S8"/>